<dbReference type="InterPro" id="IPR051717">
    <property type="entry name" value="MFS_MFSD6"/>
</dbReference>
<dbReference type="CDD" id="cd17335">
    <property type="entry name" value="MFS_MFSD6"/>
    <property type="match status" value="1"/>
</dbReference>
<dbReference type="InterPro" id="IPR036259">
    <property type="entry name" value="MFS_trans_sf"/>
</dbReference>
<keyword evidence="3 6" id="KW-0812">Transmembrane</keyword>
<evidence type="ECO:0000256" key="1">
    <source>
        <dbReference type="ARBA" id="ARBA00004141"/>
    </source>
</evidence>
<feature type="transmembrane region" description="Helical" evidence="6">
    <location>
        <begin position="310"/>
        <end position="331"/>
    </location>
</feature>
<comment type="similarity">
    <text evidence="2">Belongs to the major facilitator superfamily. MFSD6 family.</text>
</comment>
<evidence type="ECO:0000256" key="4">
    <source>
        <dbReference type="ARBA" id="ARBA00022989"/>
    </source>
</evidence>
<dbReference type="PANTHER" id="PTHR16172:SF30">
    <property type="entry name" value="SUGAR BABY, ISOFORM C"/>
    <property type="match status" value="1"/>
</dbReference>
<dbReference type="AlphaFoldDB" id="A0A195AUH7"/>
<gene>
    <name evidence="8" type="ORF">ALC53_13738</name>
</gene>
<accession>A0A195AUH7</accession>
<proteinExistence type="inferred from homology"/>
<dbReference type="GO" id="GO:0016020">
    <property type="term" value="C:membrane"/>
    <property type="evidence" value="ECO:0007669"/>
    <property type="project" value="UniProtKB-SubCell"/>
</dbReference>
<feature type="transmembrane region" description="Helical" evidence="6">
    <location>
        <begin position="511"/>
        <end position="533"/>
    </location>
</feature>
<organism evidence="8 9">
    <name type="scientific">Atta colombica</name>
    <dbReference type="NCBI Taxonomy" id="520822"/>
    <lineage>
        <taxon>Eukaryota</taxon>
        <taxon>Metazoa</taxon>
        <taxon>Ecdysozoa</taxon>
        <taxon>Arthropoda</taxon>
        <taxon>Hexapoda</taxon>
        <taxon>Insecta</taxon>
        <taxon>Pterygota</taxon>
        <taxon>Neoptera</taxon>
        <taxon>Endopterygota</taxon>
        <taxon>Hymenoptera</taxon>
        <taxon>Apocrita</taxon>
        <taxon>Aculeata</taxon>
        <taxon>Formicoidea</taxon>
        <taxon>Formicidae</taxon>
        <taxon>Myrmicinae</taxon>
        <taxon>Atta</taxon>
    </lineage>
</organism>
<feature type="transmembrane region" description="Helical" evidence="6">
    <location>
        <begin position="545"/>
        <end position="563"/>
    </location>
</feature>
<feature type="transmembrane region" description="Helical" evidence="6">
    <location>
        <begin position="281"/>
        <end position="298"/>
    </location>
</feature>
<evidence type="ECO:0000256" key="6">
    <source>
        <dbReference type="SAM" id="Phobius"/>
    </source>
</evidence>
<evidence type="ECO:0000256" key="3">
    <source>
        <dbReference type="ARBA" id="ARBA00022692"/>
    </source>
</evidence>
<dbReference type="SUPFAM" id="SSF103473">
    <property type="entry name" value="MFS general substrate transporter"/>
    <property type="match status" value="1"/>
</dbReference>
<feature type="domain" description="Major facilitator superfamily associated" evidence="7">
    <location>
        <begin position="12"/>
        <end position="539"/>
    </location>
</feature>
<dbReference type="EMBL" id="KQ976738">
    <property type="protein sequence ID" value="KYM75675.1"/>
    <property type="molecule type" value="Genomic_DNA"/>
</dbReference>
<comment type="subcellular location">
    <subcellularLocation>
        <location evidence="1">Membrane</location>
        <topology evidence="1">Multi-pass membrane protein</topology>
    </subcellularLocation>
</comment>
<dbReference type="Proteomes" id="UP000078540">
    <property type="component" value="Unassembled WGS sequence"/>
</dbReference>
<evidence type="ECO:0000256" key="5">
    <source>
        <dbReference type="ARBA" id="ARBA00023136"/>
    </source>
</evidence>
<dbReference type="STRING" id="520822.A0A195AUH7"/>
<reference evidence="8 9" key="1">
    <citation type="submission" date="2015-09" db="EMBL/GenBank/DDBJ databases">
        <title>Atta colombica WGS genome.</title>
        <authorList>
            <person name="Nygaard S."/>
            <person name="Hu H."/>
            <person name="Boomsma J."/>
            <person name="Zhang G."/>
        </authorList>
    </citation>
    <scope>NUCLEOTIDE SEQUENCE [LARGE SCALE GENOMIC DNA]</scope>
    <source>
        <strain evidence="8">Treedump-2</strain>
        <tissue evidence="8">Whole body</tissue>
    </source>
</reference>
<dbReference type="PANTHER" id="PTHR16172">
    <property type="entry name" value="MAJOR FACILITATOR SUPERFAMILY DOMAIN-CONTAINING PROTEIN 6-LIKE"/>
    <property type="match status" value="1"/>
</dbReference>
<dbReference type="Pfam" id="PF12832">
    <property type="entry name" value="MFS_1_like"/>
    <property type="match status" value="1"/>
</dbReference>
<name>A0A195AUH7_9HYME</name>
<feature type="transmembrane region" description="Helical" evidence="6">
    <location>
        <begin position="449"/>
        <end position="466"/>
    </location>
</feature>
<keyword evidence="9" id="KW-1185">Reference proteome</keyword>
<evidence type="ECO:0000313" key="8">
    <source>
        <dbReference type="EMBL" id="KYM75675.1"/>
    </source>
</evidence>
<feature type="transmembrane region" description="Helical" evidence="6">
    <location>
        <begin position="37"/>
        <end position="62"/>
    </location>
</feature>
<evidence type="ECO:0000313" key="9">
    <source>
        <dbReference type="Proteomes" id="UP000078540"/>
    </source>
</evidence>
<feature type="transmembrane region" description="Helical" evidence="6">
    <location>
        <begin position="241"/>
        <end position="269"/>
    </location>
</feature>
<protein>
    <submittedName>
        <fullName evidence="8">Major facilitator superfamily domain-containing protein 6</fullName>
    </submittedName>
</protein>
<sequence length="599" mass="66663">MLQNVNKELAPIKSHYFLFNAATGPMVQFLPTIGKQLGFSATVIGTIYTVLPISGLIAKPLFGGLADKFKLHKTIFLIFEAILAIAFFSIYFIPEIDKNAKVTLICDKDVSYLEICPQIEFSKKVLSAVILENIHANTVCQLSCKGVSHGFLELSGKNISTNSTFEFGAGFDVYQDLLMKNCVNVRLHTFLDDTAHVPVCGDQLRTWCTAICHNNSAFNHLLQEAKDSQSDMKHSTYQFHLFLWAAIISWIGMAVVVSIADAICFDLLGNEKRNDYGKQKMWGSLGFGIFGISAGYLIDLSSKGQYEKDYTSIFYIMLVAMFADILVSATLKKKFDTFYQKNPKLAGNGAVLLQKNPECSADEPSLFRELLSVIKEGRVLVFAWWCIGAGMCTAVIWNFLFWYSEDIAATSHVTWSKTLQGLMTGVQCFLGELPFNFVSGKILKKLGHVNVMSLVLLIYAIRFMAYSIISNAWLFLIFELLHGPSFGLCWPTMVSYGDKVTPSGTKATMQGFIGAVFEGIGVASGSFICGWLLDSYGGVATLRTFSVGALLWLSIFWLMELLLRKLKAYPLYRGHNHLANYANPDDAILMTISQELQTY</sequence>
<feature type="transmembrane region" description="Helical" evidence="6">
    <location>
        <begin position="419"/>
        <end position="437"/>
    </location>
</feature>
<feature type="transmembrane region" description="Helical" evidence="6">
    <location>
        <begin position="74"/>
        <end position="93"/>
    </location>
</feature>
<evidence type="ECO:0000256" key="2">
    <source>
        <dbReference type="ARBA" id="ARBA00005241"/>
    </source>
</evidence>
<keyword evidence="5 6" id="KW-0472">Membrane</keyword>
<dbReference type="InterPro" id="IPR024989">
    <property type="entry name" value="MFS_assoc_dom"/>
</dbReference>
<feature type="transmembrane region" description="Helical" evidence="6">
    <location>
        <begin position="379"/>
        <end position="399"/>
    </location>
</feature>
<keyword evidence="4 6" id="KW-1133">Transmembrane helix</keyword>
<dbReference type="Gene3D" id="1.20.1250.20">
    <property type="entry name" value="MFS general substrate transporter like domains"/>
    <property type="match status" value="3"/>
</dbReference>
<evidence type="ECO:0000259" key="7">
    <source>
        <dbReference type="Pfam" id="PF12832"/>
    </source>
</evidence>